<evidence type="ECO:0000256" key="2">
    <source>
        <dbReference type="ARBA" id="ARBA00022473"/>
    </source>
</evidence>
<keyword evidence="3" id="KW-0341">Growth regulation</keyword>
<keyword evidence="2" id="KW-0217">Developmental protein</keyword>
<feature type="chain" id="PRO_5042958745" evidence="5">
    <location>
        <begin position="22"/>
        <end position="220"/>
    </location>
</feature>
<dbReference type="GO" id="GO:0009733">
    <property type="term" value="P:response to auxin"/>
    <property type="evidence" value="ECO:0007669"/>
    <property type="project" value="InterPro"/>
</dbReference>
<dbReference type="Pfam" id="PF02519">
    <property type="entry name" value="Auxin_inducible"/>
    <property type="match status" value="1"/>
</dbReference>
<protein>
    <submittedName>
        <fullName evidence="6">Uncharacterized protein</fullName>
    </submittedName>
</protein>
<proteinExistence type="inferred from homology"/>
<evidence type="ECO:0000256" key="1">
    <source>
        <dbReference type="ARBA" id="ARBA00006974"/>
    </source>
</evidence>
<sequence>MFFGKFNCLITCLLLEPTVEASMDIVKQKWKKNLILKTWERCKSLGSSSSSGSGSGSSSSNNKKPSCVMMMIKSKSWSSSPERNNNYINKRCQVAPEGCFSVYVGPQRQRFVIKIEFANHPLFKILLEDAESEYGYENQGPIMLPCDVDLFFKVLAELESTGDEDDDHDIANKGCCSPLVLCSSPARRPNHRISSKDYGAGAGGAYRLLSPSRLLKMNGF</sequence>
<feature type="signal peptide" evidence="5">
    <location>
        <begin position="1"/>
        <end position="21"/>
    </location>
</feature>
<reference evidence="6 7" key="1">
    <citation type="submission" date="2024-05" db="EMBL/GenBank/DDBJ databases">
        <title>Haplotype-resolved chromosome-level genome assembly of Huyou (Citrus changshanensis).</title>
        <authorList>
            <person name="Miao C."/>
            <person name="Chen W."/>
            <person name="Wu Y."/>
            <person name="Wang L."/>
            <person name="Zhao S."/>
            <person name="Grierson D."/>
            <person name="Xu C."/>
            <person name="Chen K."/>
        </authorList>
    </citation>
    <scope>NUCLEOTIDE SEQUENCE [LARGE SCALE GENOMIC DNA]</scope>
    <source>
        <strain evidence="6">01-14</strain>
        <tissue evidence="6">Leaf</tissue>
    </source>
</reference>
<comment type="caution">
    <text evidence="6">The sequence shown here is derived from an EMBL/GenBank/DDBJ whole genome shotgun (WGS) entry which is preliminary data.</text>
</comment>
<dbReference type="PANTHER" id="PTHR31374:SF199">
    <property type="entry name" value="SMALL AUXIN-UP RNA-RELATED"/>
    <property type="match status" value="1"/>
</dbReference>
<feature type="region of interest" description="Disordered" evidence="4">
    <location>
        <begin position="45"/>
        <end position="65"/>
    </location>
</feature>
<evidence type="ECO:0000256" key="4">
    <source>
        <dbReference type="SAM" id="MobiDB-lite"/>
    </source>
</evidence>
<accession>A0AAP0QFM6</accession>
<name>A0AAP0QFM6_9ROSI</name>
<dbReference type="InterPro" id="IPR003676">
    <property type="entry name" value="SAUR_fam"/>
</dbReference>
<keyword evidence="5" id="KW-0732">Signal</keyword>
<dbReference type="Proteomes" id="UP001428341">
    <property type="component" value="Unassembled WGS sequence"/>
</dbReference>
<evidence type="ECO:0000256" key="5">
    <source>
        <dbReference type="SAM" id="SignalP"/>
    </source>
</evidence>
<evidence type="ECO:0000313" key="6">
    <source>
        <dbReference type="EMBL" id="KAK9187818.1"/>
    </source>
</evidence>
<dbReference type="AlphaFoldDB" id="A0AAP0QFM6"/>
<dbReference type="PANTHER" id="PTHR31374">
    <property type="entry name" value="AUXIN-INDUCED PROTEIN-LIKE-RELATED"/>
    <property type="match status" value="1"/>
</dbReference>
<organism evidence="6 7">
    <name type="scientific">Citrus x changshan-huyou</name>
    <dbReference type="NCBI Taxonomy" id="2935761"/>
    <lineage>
        <taxon>Eukaryota</taxon>
        <taxon>Viridiplantae</taxon>
        <taxon>Streptophyta</taxon>
        <taxon>Embryophyta</taxon>
        <taxon>Tracheophyta</taxon>
        <taxon>Spermatophyta</taxon>
        <taxon>Magnoliopsida</taxon>
        <taxon>eudicotyledons</taxon>
        <taxon>Gunneridae</taxon>
        <taxon>Pentapetalae</taxon>
        <taxon>rosids</taxon>
        <taxon>malvids</taxon>
        <taxon>Sapindales</taxon>
        <taxon>Rutaceae</taxon>
        <taxon>Aurantioideae</taxon>
        <taxon>Citrus</taxon>
    </lineage>
</organism>
<dbReference type="EMBL" id="JBCGBO010000007">
    <property type="protein sequence ID" value="KAK9187818.1"/>
    <property type="molecule type" value="Genomic_DNA"/>
</dbReference>
<evidence type="ECO:0000313" key="7">
    <source>
        <dbReference type="Proteomes" id="UP001428341"/>
    </source>
</evidence>
<comment type="similarity">
    <text evidence="1">Belongs to the ARG7 family.</text>
</comment>
<gene>
    <name evidence="6" type="ORF">WN944_019217</name>
</gene>
<keyword evidence="7" id="KW-1185">Reference proteome</keyword>
<feature type="compositionally biased region" description="Low complexity" evidence="4">
    <location>
        <begin position="46"/>
        <end position="60"/>
    </location>
</feature>
<evidence type="ECO:0000256" key="3">
    <source>
        <dbReference type="ARBA" id="ARBA00022604"/>
    </source>
</evidence>